<organism evidence="1">
    <name type="scientific">Homo sapiens</name>
    <name type="common">Human</name>
    <dbReference type="NCBI Taxonomy" id="9606"/>
    <lineage>
        <taxon>Eukaryota</taxon>
        <taxon>Metazoa</taxon>
        <taxon>Chordata</taxon>
        <taxon>Craniata</taxon>
        <taxon>Vertebrata</taxon>
        <taxon>Euteleostomi</taxon>
        <taxon>Mammalia</taxon>
        <taxon>Eutheria</taxon>
        <taxon>Euarchontoglires</taxon>
        <taxon>Primates</taxon>
        <taxon>Haplorrhini</taxon>
        <taxon>Catarrhini</taxon>
        <taxon>Hominidae</taxon>
        <taxon>Homo</taxon>
    </lineage>
</organism>
<accession>L8EC96</accession>
<gene>
    <name evidence="1" type="primary">NID1</name>
</gene>
<dbReference type="EMBL" id="HF583685">
    <property type="protein sequence ID" value="CCQ43182.1"/>
    <property type="molecule type" value="Genomic_DNA"/>
</dbReference>
<protein>
    <submittedName>
        <fullName evidence="1">Alternative protein NID1</fullName>
    </submittedName>
</protein>
<sequence>MPEPQSAQQTQGSRRAPVSFCCDELREESVFHRLEDEFRGCSRSCNFQGDGCFPTPQADPAVWHHHGPVSVSARP</sequence>
<dbReference type="ChiTaRS" id="NID1">
    <property type="organism name" value="human"/>
</dbReference>
<evidence type="ECO:0000313" key="1">
    <source>
        <dbReference type="EMBL" id="CCQ43182.1"/>
    </source>
</evidence>
<reference evidence="1" key="1">
    <citation type="journal article" date="2013" name="PLoS ONE">
        <title>Direct detection of alternative open reading frames translation products in human significantly expands the proteome.</title>
        <authorList>
            <person name="Vanderperre B."/>
            <person name="Lucier J.-F."/>
            <person name="Motard J."/>
            <person name="Tremblay G."/>
            <person name="Vanderperre S."/>
            <person name="Wisztorski M."/>
            <person name="Salzet M."/>
            <person name="Boisvert F.-M."/>
            <person name="Roucou X."/>
        </authorList>
    </citation>
    <scope>NUCLEOTIDE SEQUENCE</scope>
</reference>
<dbReference type="OrthoDB" id="9990982at2759"/>
<proteinExistence type="predicted"/>
<dbReference type="AlphaFoldDB" id="L8EC96"/>
<name>L8EC96_HUMAN</name>